<comment type="caution">
    <text evidence="3">The sequence shown here is derived from an EMBL/GenBank/DDBJ whole genome shotgun (WGS) entry which is preliminary data.</text>
</comment>
<dbReference type="AlphaFoldDB" id="A0A5C5Y5P1"/>
<accession>A0A5C5Y5P1</accession>
<dbReference type="RefSeq" id="WP_146439602.1">
    <property type="nucleotide sequence ID" value="NZ_SJPL01000001.1"/>
</dbReference>
<dbReference type="SUPFAM" id="SSF50494">
    <property type="entry name" value="Trypsin-like serine proteases"/>
    <property type="match status" value="1"/>
</dbReference>
<evidence type="ECO:0000256" key="1">
    <source>
        <dbReference type="SAM" id="MobiDB-lite"/>
    </source>
</evidence>
<reference evidence="3 4" key="1">
    <citation type="submission" date="2019-02" db="EMBL/GenBank/DDBJ databases">
        <title>Deep-cultivation of Planctomycetes and their phenomic and genomic characterization uncovers novel biology.</title>
        <authorList>
            <person name="Wiegand S."/>
            <person name="Jogler M."/>
            <person name="Boedeker C."/>
            <person name="Pinto D."/>
            <person name="Vollmers J."/>
            <person name="Rivas-Marin E."/>
            <person name="Kohn T."/>
            <person name="Peeters S.H."/>
            <person name="Heuer A."/>
            <person name="Rast P."/>
            <person name="Oberbeckmann S."/>
            <person name="Bunk B."/>
            <person name="Jeske O."/>
            <person name="Meyerdierks A."/>
            <person name="Storesund J.E."/>
            <person name="Kallscheuer N."/>
            <person name="Luecker S."/>
            <person name="Lage O.M."/>
            <person name="Pohl T."/>
            <person name="Merkel B.J."/>
            <person name="Hornburger P."/>
            <person name="Mueller R.-W."/>
            <person name="Bruemmer F."/>
            <person name="Labrenz M."/>
            <person name="Spormann A.M."/>
            <person name="Op Den Camp H."/>
            <person name="Overmann J."/>
            <person name="Amann R."/>
            <person name="Jetten M.S.M."/>
            <person name="Mascher T."/>
            <person name="Medema M.H."/>
            <person name="Devos D.P."/>
            <person name="Kaster A.-K."/>
            <person name="Ovreas L."/>
            <person name="Rohde M."/>
            <person name="Galperin M.Y."/>
            <person name="Jogler C."/>
        </authorList>
    </citation>
    <scope>NUCLEOTIDE SEQUENCE [LARGE SCALE GENOMIC DNA]</scope>
    <source>
        <strain evidence="3 4">Pan14r</strain>
    </source>
</reference>
<keyword evidence="2" id="KW-1133">Transmembrane helix</keyword>
<keyword evidence="2" id="KW-0812">Transmembrane</keyword>
<dbReference type="OrthoDB" id="287954at2"/>
<evidence type="ECO:0000313" key="4">
    <source>
        <dbReference type="Proteomes" id="UP000317238"/>
    </source>
</evidence>
<sequence length="547" mass="58763">MNDAEPKKDWVYRDARSESDPMTEPELRRWLMKLPDDQMDLYQVRQGTSVWHSARQVMALFRRLAETGVYVRQGDVVQGPFIVQRAARMLPKWKVVDGVLFRVGRRGSWMTADQFETWLSGQTRGDGDGDSVTGHHPDGSADEDIVAALPVSDARASPDKNRPIPVIAVSDDDANDDDVIPAVAYVPGRPAAVSDQPAPHVANVAPAAGPSFDPLVAPEMNFPPSPAMSSAARPVVPRRARSTSHRSGNVGLLAAVIAGGLVMLAMIGGAGWYAYQSIAETLANRGVDSSFDDNVDNSDAAISGPMIRSDRPGMLASTPRPRFRGPPQITPGTLYRPTFFTSNDQSSAGTAFIARLSDTDRDPIVISALHLLGTAGGFPRDIAGREVPNVWMTVGLEDCVNGDWIESLDGRVLNLPQAKNLPQTSLHGDVIAFYPSPLDANHDRLDPLTIAPAGPATGDVVWLVSEVIGSDSLAHRGVVLGEEDGWLMYRFDRRLNLTATSGAPVVDQQHRVIAVNAGGGEDGGRTIGVGTPVSRFRRALATAKRGK</sequence>
<keyword evidence="2" id="KW-0472">Membrane</keyword>
<keyword evidence="4" id="KW-1185">Reference proteome</keyword>
<dbReference type="InterPro" id="IPR009003">
    <property type="entry name" value="Peptidase_S1_PA"/>
</dbReference>
<feature type="region of interest" description="Disordered" evidence="1">
    <location>
        <begin position="300"/>
        <end position="328"/>
    </location>
</feature>
<evidence type="ECO:0000256" key="2">
    <source>
        <dbReference type="SAM" id="Phobius"/>
    </source>
</evidence>
<feature type="region of interest" description="Disordered" evidence="1">
    <location>
        <begin position="120"/>
        <end position="141"/>
    </location>
</feature>
<evidence type="ECO:0000313" key="3">
    <source>
        <dbReference type="EMBL" id="TWT71056.1"/>
    </source>
</evidence>
<feature type="transmembrane region" description="Helical" evidence="2">
    <location>
        <begin position="250"/>
        <end position="275"/>
    </location>
</feature>
<protein>
    <submittedName>
        <fullName evidence="3">Uncharacterized protein</fullName>
    </submittedName>
</protein>
<gene>
    <name evidence="3" type="ORF">Pan14r_33660</name>
</gene>
<dbReference type="EMBL" id="SJPL01000001">
    <property type="protein sequence ID" value="TWT71056.1"/>
    <property type="molecule type" value="Genomic_DNA"/>
</dbReference>
<name>A0A5C5Y5P1_9PLAN</name>
<proteinExistence type="predicted"/>
<organism evidence="3 4">
    <name type="scientific">Crateriforma conspicua</name>
    <dbReference type="NCBI Taxonomy" id="2527996"/>
    <lineage>
        <taxon>Bacteria</taxon>
        <taxon>Pseudomonadati</taxon>
        <taxon>Planctomycetota</taxon>
        <taxon>Planctomycetia</taxon>
        <taxon>Planctomycetales</taxon>
        <taxon>Planctomycetaceae</taxon>
        <taxon>Crateriforma</taxon>
    </lineage>
</organism>
<dbReference type="Proteomes" id="UP000317238">
    <property type="component" value="Unassembled WGS sequence"/>
</dbReference>